<dbReference type="PANTHER" id="PTHR30204:SF93">
    <property type="entry name" value="HTH MERR-TYPE DOMAIN-CONTAINING PROTEIN"/>
    <property type="match status" value="1"/>
</dbReference>
<dbReference type="SMART" id="SM00422">
    <property type="entry name" value="HTH_MERR"/>
    <property type="match status" value="1"/>
</dbReference>
<dbReference type="Pfam" id="PF13411">
    <property type="entry name" value="MerR_1"/>
    <property type="match status" value="1"/>
</dbReference>
<dbReference type="Proteomes" id="UP000262882">
    <property type="component" value="Unassembled WGS sequence"/>
</dbReference>
<comment type="caution">
    <text evidence="3">The sequence shown here is derived from an EMBL/GenBank/DDBJ whole genome shotgun (WGS) entry which is preliminary data.</text>
</comment>
<evidence type="ECO:0000313" key="4">
    <source>
        <dbReference type="Proteomes" id="UP000262882"/>
    </source>
</evidence>
<dbReference type="PANTHER" id="PTHR30204">
    <property type="entry name" value="REDOX-CYCLING DRUG-SENSING TRANSCRIPTIONAL ACTIVATOR SOXR"/>
    <property type="match status" value="1"/>
</dbReference>
<name>A0A372GLY2_9ACTN</name>
<dbReference type="CDD" id="cd00592">
    <property type="entry name" value="HTH_MerR-like"/>
    <property type="match status" value="1"/>
</dbReference>
<feature type="domain" description="HTH merR-type" evidence="2">
    <location>
        <begin position="1"/>
        <end position="69"/>
    </location>
</feature>
<keyword evidence="1" id="KW-0238">DNA-binding</keyword>
<evidence type="ECO:0000256" key="1">
    <source>
        <dbReference type="ARBA" id="ARBA00023125"/>
    </source>
</evidence>
<accession>A0A372GLY2</accession>
<proteinExistence type="predicted"/>
<dbReference type="GO" id="GO:0003700">
    <property type="term" value="F:DNA-binding transcription factor activity"/>
    <property type="evidence" value="ECO:0007669"/>
    <property type="project" value="InterPro"/>
</dbReference>
<protein>
    <submittedName>
        <fullName evidence="3">MerR family transcriptional regulator</fullName>
    </submittedName>
</protein>
<gene>
    <name evidence="3" type="ORF">D0T12_05690</name>
</gene>
<dbReference type="InterPro" id="IPR047057">
    <property type="entry name" value="MerR_fam"/>
</dbReference>
<keyword evidence="4" id="KW-1185">Reference proteome</keyword>
<dbReference type="SUPFAM" id="SSF46955">
    <property type="entry name" value="Putative DNA-binding domain"/>
    <property type="match status" value="1"/>
</dbReference>
<dbReference type="PROSITE" id="PS50937">
    <property type="entry name" value="HTH_MERR_2"/>
    <property type="match status" value="1"/>
</dbReference>
<dbReference type="AlphaFoldDB" id="A0A372GLY2"/>
<organism evidence="3 4">
    <name type="scientific">Actinomadura spongiicola</name>
    <dbReference type="NCBI Taxonomy" id="2303421"/>
    <lineage>
        <taxon>Bacteria</taxon>
        <taxon>Bacillati</taxon>
        <taxon>Actinomycetota</taxon>
        <taxon>Actinomycetes</taxon>
        <taxon>Streptosporangiales</taxon>
        <taxon>Thermomonosporaceae</taxon>
        <taxon>Actinomadura</taxon>
    </lineage>
</organism>
<reference evidence="3 4" key="1">
    <citation type="submission" date="2018-08" db="EMBL/GenBank/DDBJ databases">
        <title>Actinomadura spongicola sp. nov., isolated from marine sponge Leucetta chagosensis.</title>
        <authorList>
            <person name="Li L."/>
            <person name="Lin H.W."/>
        </authorList>
    </citation>
    <scope>NUCLEOTIDE SEQUENCE [LARGE SCALE GENOMIC DNA]</scope>
    <source>
        <strain evidence="3 4">LHW52907</strain>
    </source>
</reference>
<dbReference type="InterPro" id="IPR009061">
    <property type="entry name" value="DNA-bd_dom_put_sf"/>
</dbReference>
<dbReference type="OrthoDB" id="4569196at2"/>
<dbReference type="RefSeq" id="WP_117398292.1">
    <property type="nucleotide sequence ID" value="NZ_QVNQ01000002.1"/>
</dbReference>
<dbReference type="GO" id="GO:0003677">
    <property type="term" value="F:DNA binding"/>
    <property type="evidence" value="ECO:0007669"/>
    <property type="project" value="UniProtKB-KW"/>
</dbReference>
<evidence type="ECO:0000313" key="3">
    <source>
        <dbReference type="EMBL" id="RFS86119.1"/>
    </source>
</evidence>
<dbReference type="Gene3D" id="1.10.1660.10">
    <property type="match status" value="1"/>
</dbReference>
<dbReference type="InterPro" id="IPR000551">
    <property type="entry name" value="MerR-type_HTH_dom"/>
</dbReference>
<sequence>MRIGELAALVGVSTRTVRHYHQLGLMPEPERLGNGYRDYRLRDAVLLARVRRLVELGLALDEVREVLAGDRGRELREVLVALDADLAAEEKAIRARRERLARLLDEADLTPDSAVSPEMAEVLRGLPRGSRFGEFDRDLLALVDTKVGEAERDEFVEMMRPFGEARERIAQIYARMDEIADASTNDPRIAEIAKDLADEVPKDMAALAVGHDLDHRWLDEMPPAQAEVLRRMIGILKARAR</sequence>
<evidence type="ECO:0000259" key="2">
    <source>
        <dbReference type="PROSITE" id="PS50937"/>
    </source>
</evidence>
<dbReference type="EMBL" id="QVNQ01000002">
    <property type="protein sequence ID" value="RFS86119.1"/>
    <property type="molecule type" value="Genomic_DNA"/>
</dbReference>